<sequence length="291" mass="32601">MRKPNVLCFIPYFLIIYLLSGITQAETQPPSQGNFALPSAQQPGPFTSFGQNIIDKNQLQLFVDFDYLKSVDEYSVQVPFNALYGLSDQASFLVTLPWTVNYVDKFYHSSGVGDISFQVEYVLYEKSNASYDDQITLVNGLTLPTGSFKKSPTDTGATTVFIGTTFSRMSVNWLLFASPGISWATKNKNIQLGTEYLYQCGIGRNFHSVPGQYIFFLLGELNGTYTEKNKVSGYSIPDSGGNIIYATPSLWFSTKQWFIQLGVSFPVSQYWNGDQNKNNYVASATTGWTFY</sequence>
<dbReference type="AlphaFoldDB" id="A0A222P258"/>
<accession>A0A222P258</accession>
<protein>
    <recommendedName>
        <fullName evidence="3">MetA-pathway of phenol degradation</fullName>
    </recommendedName>
</protein>
<proteinExistence type="predicted"/>
<dbReference type="EMBL" id="CP016397">
    <property type="protein sequence ID" value="ASQ45940.1"/>
    <property type="molecule type" value="Genomic_DNA"/>
</dbReference>
<dbReference type="RefSeq" id="WP_232505588.1">
    <property type="nucleotide sequence ID" value="NZ_CP016397.1"/>
</dbReference>
<name>A0A222P258_9GAMM</name>
<organism evidence="1 2">
    <name type="scientific">Legionella clemsonensis</name>
    <dbReference type="NCBI Taxonomy" id="1867846"/>
    <lineage>
        <taxon>Bacteria</taxon>
        <taxon>Pseudomonadati</taxon>
        <taxon>Pseudomonadota</taxon>
        <taxon>Gammaproteobacteria</taxon>
        <taxon>Legionellales</taxon>
        <taxon>Legionellaceae</taxon>
        <taxon>Legionella</taxon>
    </lineage>
</organism>
<dbReference type="KEGG" id="lcd:clem_06925"/>
<gene>
    <name evidence="1" type="ORF">clem_06925</name>
</gene>
<dbReference type="Proteomes" id="UP000201728">
    <property type="component" value="Chromosome"/>
</dbReference>
<keyword evidence="2" id="KW-1185">Reference proteome</keyword>
<evidence type="ECO:0008006" key="3">
    <source>
        <dbReference type="Google" id="ProtNLM"/>
    </source>
</evidence>
<evidence type="ECO:0000313" key="1">
    <source>
        <dbReference type="EMBL" id="ASQ45940.1"/>
    </source>
</evidence>
<reference evidence="2" key="1">
    <citation type="submission" date="2016-07" db="EMBL/GenBank/DDBJ databases">
        <authorList>
            <person name="Florea S."/>
            <person name="Webb J.S."/>
            <person name="Jaromczyk J."/>
            <person name="Schardl C.L."/>
        </authorList>
    </citation>
    <scope>NUCLEOTIDE SEQUENCE [LARGE SCALE GENOMIC DNA]</scope>
    <source>
        <strain evidence="2">CDC-D5610</strain>
    </source>
</reference>
<evidence type="ECO:0000313" key="2">
    <source>
        <dbReference type="Proteomes" id="UP000201728"/>
    </source>
</evidence>